<dbReference type="NCBIfam" id="TIGR00041">
    <property type="entry name" value="DTMP_kinase"/>
    <property type="match status" value="1"/>
</dbReference>
<dbReference type="CDD" id="cd01672">
    <property type="entry name" value="TMPK"/>
    <property type="match status" value="1"/>
</dbReference>
<comment type="similarity">
    <text evidence="1 12">Belongs to the thymidylate kinase family.</text>
</comment>
<keyword evidence="4 12" id="KW-0808">Transferase</keyword>
<evidence type="ECO:0000256" key="1">
    <source>
        <dbReference type="ARBA" id="ARBA00009776"/>
    </source>
</evidence>
<evidence type="ECO:0000313" key="15">
    <source>
        <dbReference type="Proteomes" id="UP000229081"/>
    </source>
</evidence>
<reference evidence="14 15" key="1">
    <citation type="submission" date="2017-11" db="EMBL/GenBank/DDBJ databases">
        <title>Complete genome sequence of Sphingomonas sp. Strain Cra20, a psychrotolerant potential plant growth promoting rhizobacteria.</title>
        <authorList>
            <person name="Luo Y."/>
        </authorList>
    </citation>
    <scope>NUCLEOTIDE SEQUENCE [LARGE SCALE GENOMIC DNA]</scope>
    <source>
        <strain evidence="14 15">Cra20</strain>
    </source>
</reference>
<dbReference type="RefSeq" id="WP_100281906.1">
    <property type="nucleotide sequence ID" value="NZ_CP024923.1"/>
</dbReference>
<dbReference type="SUPFAM" id="SSF52540">
    <property type="entry name" value="P-loop containing nucleoside triphosphate hydrolases"/>
    <property type="match status" value="1"/>
</dbReference>
<dbReference type="OrthoDB" id="9774907at2"/>
<keyword evidence="5 12" id="KW-0545">Nucleotide biosynthesis</keyword>
<dbReference type="InterPro" id="IPR039430">
    <property type="entry name" value="Thymidylate_kin-like_dom"/>
</dbReference>
<sequence length="223" mass="24187">MGKAACFYAVEGVDGSGKSGIVTCILAHLTNQGIPAIATREPGGTPQGERIRALLLSGADDAWDQQSELLMMTAARVEHVRRVILPSLAQGISVVSDRYVGSTIAYQGAGRGMTDAYIRHLHKEAVGDVWPDLVVVLDLDPAIGLARSRQRLSAGAIDEGRFETLDVDFHRRIRQSYLDQARRDPSRHVVVDARGTPEEVRARAIDAIDAWRAGQAITPPRTS</sequence>
<accession>A0A2K8ME24</accession>
<evidence type="ECO:0000256" key="12">
    <source>
        <dbReference type="HAMAP-Rule" id="MF_00165"/>
    </source>
</evidence>
<dbReference type="InterPro" id="IPR027417">
    <property type="entry name" value="P-loop_NTPase"/>
</dbReference>
<evidence type="ECO:0000259" key="13">
    <source>
        <dbReference type="Pfam" id="PF02223"/>
    </source>
</evidence>
<evidence type="ECO:0000256" key="10">
    <source>
        <dbReference type="ARBA" id="ARBA00048743"/>
    </source>
</evidence>
<comment type="catalytic activity">
    <reaction evidence="10 12">
        <text>dTMP + ATP = dTDP + ADP</text>
        <dbReference type="Rhea" id="RHEA:13517"/>
        <dbReference type="ChEBI" id="CHEBI:30616"/>
        <dbReference type="ChEBI" id="CHEBI:58369"/>
        <dbReference type="ChEBI" id="CHEBI:63528"/>
        <dbReference type="ChEBI" id="CHEBI:456216"/>
        <dbReference type="EC" id="2.7.4.9"/>
    </reaction>
</comment>
<dbReference type="Proteomes" id="UP000229081">
    <property type="component" value="Chromosome"/>
</dbReference>
<dbReference type="GO" id="GO:0005524">
    <property type="term" value="F:ATP binding"/>
    <property type="evidence" value="ECO:0007669"/>
    <property type="project" value="UniProtKB-UniRule"/>
</dbReference>
<dbReference type="FunFam" id="3.40.50.300:FF:000225">
    <property type="entry name" value="Thymidylate kinase"/>
    <property type="match status" value="1"/>
</dbReference>
<evidence type="ECO:0000256" key="6">
    <source>
        <dbReference type="ARBA" id="ARBA00022741"/>
    </source>
</evidence>
<keyword evidence="8 12" id="KW-0067">ATP-binding</keyword>
<dbReference type="EC" id="2.7.4.9" evidence="2 12"/>
<dbReference type="AlphaFoldDB" id="A0A2K8ME24"/>
<dbReference type="HAMAP" id="MF_00165">
    <property type="entry name" value="Thymidylate_kinase"/>
    <property type="match status" value="1"/>
</dbReference>
<organism evidence="14 15">
    <name type="scientific">Sphingomonas psychrotolerans</name>
    <dbReference type="NCBI Taxonomy" id="1327635"/>
    <lineage>
        <taxon>Bacteria</taxon>
        <taxon>Pseudomonadati</taxon>
        <taxon>Pseudomonadota</taxon>
        <taxon>Alphaproteobacteria</taxon>
        <taxon>Sphingomonadales</taxon>
        <taxon>Sphingomonadaceae</taxon>
        <taxon>Sphingomonas</taxon>
    </lineage>
</organism>
<dbReference type="PROSITE" id="PS01331">
    <property type="entry name" value="THYMIDYLATE_KINASE"/>
    <property type="match status" value="1"/>
</dbReference>
<comment type="function">
    <text evidence="11 12">Phosphorylation of dTMP to form dTDP in both de novo and salvage pathways of dTTP synthesis.</text>
</comment>
<dbReference type="GO" id="GO:0005829">
    <property type="term" value="C:cytosol"/>
    <property type="evidence" value="ECO:0007669"/>
    <property type="project" value="TreeGrafter"/>
</dbReference>
<dbReference type="Gene3D" id="3.40.50.300">
    <property type="entry name" value="P-loop containing nucleotide triphosphate hydrolases"/>
    <property type="match status" value="1"/>
</dbReference>
<evidence type="ECO:0000313" key="14">
    <source>
        <dbReference type="EMBL" id="ATY32097.1"/>
    </source>
</evidence>
<evidence type="ECO:0000256" key="3">
    <source>
        <dbReference type="ARBA" id="ARBA00017144"/>
    </source>
</evidence>
<evidence type="ECO:0000256" key="11">
    <source>
        <dbReference type="ARBA" id="ARBA00057735"/>
    </source>
</evidence>
<evidence type="ECO:0000256" key="8">
    <source>
        <dbReference type="ARBA" id="ARBA00022840"/>
    </source>
</evidence>
<evidence type="ECO:0000256" key="2">
    <source>
        <dbReference type="ARBA" id="ARBA00012980"/>
    </source>
</evidence>
<dbReference type="InterPro" id="IPR018094">
    <property type="entry name" value="Thymidylate_kinase"/>
</dbReference>
<evidence type="ECO:0000256" key="5">
    <source>
        <dbReference type="ARBA" id="ARBA00022727"/>
    </source>
</evidence>
<dbReference type="GO" id="GO:0006235">
    <property type="term" value="P:dTTP biosynthetic process"/>
    <property type="evidence" value="ECO:0007669"/>
    <property type="project" value="UniProtKB-UniRule"/>
</dbReference>
<feature type="domain" description="Thymidylate kinase-like" evidence="13">
    <location>
        <begin position="10"/>
        <end position="202"/>
    </location>
</feature>
<feature type="binding site" evidence="12">
    <location>
        <begin position="12"/>
        <end position="19"/>
    </location>
    <ligand>
        <name>ATP</name>
        <dbReference type="ChEBI" id="CHEBI:30616"/>
    </ligand>
</feature>
<dbReference type="KEGG" id="sphc:CVN68_09010"/>
<keyword evidence="15" id="KW-1185">Reference proteome</keyword>
<dbReference type="PANTHER" id="PTHR10344">
    <property type="entry name" value="THYMIDYLATE KINASE"/>
    <property type="match status" value="1"/>
</dbReference>
<evidence type="ECO:0000256" key="7">
    <source>
        <dbReference type="ARBA" id="ARBA00022777"/>
    </source>
</evidence>
<dbReference type="GO" id="GO:0004798">
    <property type="term" value="F:dTMP kinase activity"/>
    <property type="evidence" value="ECO:0007669"/>
    <property type="project" value="UniProtKB-UniRule"/>
</dbReference>
<proteinExistence type="inferred from homology"/>
<protein>
    <recommendedName>
        <fullName evidence="3 12">Thymidylate kinase</fullName>
        <ecNumber evidence="2 12">2.7.4.9</ecNumber>
    </recommendedName>
    <alternativeName>
        <fullName evidence="9 12">dTMP kinase</fullName>
    </alternativeName>
</protein>
<dbReference type="GO" id="GO:0006233">
    <property type="term" value="P:dTDP biosynthetic process"/>
    <property type="evidence" value="ECO:0007669"/>
    <property type="project" value="InterPro"/>
</dbReference>
<gene>
    <name evidence="12 14" type="primary">tmk</name>
    <name evidence="14" type="ORF">CVN68_09010</name>
</gene>
<keyword evidence="6 12" id="KW-0547">Nucleotide-binding</keyword>
<dbReference type="Pfam" id="PF02223">
    <property type="entry name" value="Thymidylate_kin"/>
    <property type="match status" value="1"/>
</dbReference>
<evidence type="ECO:0000256" key="9">
    <source>
        <dbReference type="ARBA" id="ARBA00029962"/>
    </source>
</evidence>
<dbReference type="InterPro" id="IPR018095">
    <property type="entry name" value="Thymidylate_kin_CS"/>
</dbReference>
<dbReference type="GO" id="GO:0006227">
    <property type="term" value="P:dUDP biosynthetic process"/>
    <property type="evidence" value="ECO:0007669"/>
    <property type="project" value="TreeGrafter"/>
</dbReference>
<keyword evidence="7 12" id="KW-0418">Kinase</keyword>
<name>A0A2K8ME24_9SPHN</name>
<dbReference type="PANTHER" id="PTHR10344:SF4">
    <property type="entry name" value="UMP-CMP KINASE 2, MITOCHONDRIAL"/>
    <property type="match status" value="1"/>
</dbReference>
<dbReference type="EMBL" id="CP024923">
    <property type="protein sequence ID" value="ATY32097.1"/>
    <property type="molecule type" value="Genomic_DNA"/>
</dbReference>
<evidence type="ECO:0000256" key="4">
    <source>
        <dbReference type="ARBA" id="ARBA00022679"/>
    </source>
</evidence>